<dbReference type="Proteomes" id="UP000053237">
    <property type="component" value="Unassembled WGS sequence"/>
</dbReference>
<name>A0A024FU32_9STRA</name>
<evidence type="ECO:0000313" key="2">
    <source>
        <dbReference type="Proteomes" id="UP000053237"/>
    </source>
</evidence>
<reference evidence="1 2" key="1">
    <citation type="submission" date="2012-05" db="EMBL/GenBank/DDBJ databases">
        <title>Recombination and specialization in a pathogen metapopulation.</title>
        <authorList>
            <person name="Gardiner A."/>
            <person name="Kemen E."/>
            <person name="Schultz-Larsen T."/>
            <person name="MacLean D."/>
            <person name="Van Oosterhout C."/>
            <person name="Jones J.D.G."/>
        </authorList>
    </citation>
    <scope>NUCLEOTIDE SEQUENCE [LARGE SCALE GENOMIC DNA]</scope>
    <source>
        <strain evidence="1 2">Ac Nc2</strain>
    </source>
</reference>
<dbReference type="InParanoid" id="A0A024FU32"/>
<sequence length="169" mass="19701">MVRYIVETYAIANSSKCRNLRFAFLSIGFLGDTEESVLALHYMVIEDIISTWIFNVIYEGILSPWECIYAHMLATQQRGCQWWIIAFRLSIQVAKSQLLMDCILSHKIIRRSCRALIRLGHQKASQQVTTWCVMLRWFGDTTLSVTQNRVAWKAASAFIAELYWDPYHE</sequence>
<dbReference type="AlphaFoldDB" id="A0A024FU32"/>
<dbReference type="EMBL" id="CAIX01000239">
    <property type="protein sequence ID" value="CCI10432.1"/>
    <property type="molecule type" value="Genomic_DNA"/>
</dbReference>
<comment type="caution">
    <text evidence="1">The sequence shown here is derived from an EMBL/GenBank/DDBJ whole genome shotgun (WGS) entry which is preliminary data.</text>
</comment>
<organism evidence="1 2">
    <name type="scientific">Albugo candida</name>
    <dbReference type="NCBI Taxonomy" id="65357"/>
    <lineage>
        <taxon>Eukaryota</taxon>
        <taxon>Sar</taxon>
        <taxon>Stramenopiles</taxon>
        <taxon>Oomycota</taxon>
        <taxon>Peronosporomycetes</taxon>
        <taxon>Albuginales</taxon>
        <taxon>Albuginaceae</taxon>
        <taxon>Albugo</taxon>
    </lineage>
</organism>
<gene>
    <name evidence="1" type="ORF">BN9_098080</name>
</gene>
<evidence type="ECO:0000313" key="1">
    <source>
        <dbReference type="EMBL" id="CCI10432.1"/>
    </source>
</evidence>
<protein>
    <submittedName>
        <fullName evidence="1">Uncharacterized protein</fullName>
    </submittedName>
</protein>
<accession>A0A024FU32</accession>
<keyword evidence="2" id="KW-1185">Reference proteome</keyword>
<proteinExistence type="predicted"/>